<proteinExistence type="predicted"/>
<evidence type="ECO:0000313" key="1">
    <source>
        <dbReference type="EMBL" id="SVB85793.1"/>
    </source>
</evidence>
<sequence length="312" mass="35991">MKHIFFFPLAFLFSGFIFLEKAKALELYSIVYSECQHHTGLILDVEEDELLLLDTKGESRKLPRQAIETILVYNTVENPLSGIDLRHKHVVLPRKVTIQGEPDFEFAGWPIRFLEDLIVFYDTQGKSHLVNVEQVKRFESASDLNRENPITLKHISFVFGFGSNMPRCRYLDESESSKVQPTRMLSDRISISKFLAVYQKGFDQLDRFESRTGYYARPYLYDTQTKLALLIQNDRYRAEIPQGLPLNFQWSTGRNFGPQGKLTLGLSEVSTLPNIEPVFAVQFSGKYHFLSLQYAGNISAFSYGEDFLINNR</sequence>
<name>A0A382HGC8_9ZZZZ</name>
<feature type="non-terminal residue" evidence="1">
    <location>
        <position position="312"/>
    </location>
</feature>
<gene>
    <name evidence="1" type="ORF">METZ01_LOCUS238647</name>
</gene>
<protein>
    <submittedName>
        <fullName evidence="1">Uncharacterized protein</fullName>
    </submittedName>
</protein>
<accession>A0A382HGC8</accession>
<dbReference type="AlphaFoldDB" id="A0A382HGC8"/>
<reference evidence="1" key="1">
    <citation type="submission" date="2018-05" db="EMBL/GenBank/DDBJ databases">
        <authorList>
            <person name="Lanie J.A."/>
            <person name="Ng W.-L."/>
            <person name="Kazmierczak K.M."/>
            <person name="Andrzejewski T.M."/>
            <person name="Davidsen T.M."/>
            <person name="Wayne K.J."/>
            <person name="Tettelin H."/>
            <person name="Glass J.I."/>
            <person name="Rusch D."/>
            <person name="Podicherti R."/>
            <person name="Tsui H.-C.T."/>
            <person name="Winkler M.E."/>
        </authorList>
    </citation>
    <scope>NUCLEOTIDE SEQUENCE</scope>
</reference>
<dbReference type="EMBL" id="UINC01060849">
    <property type="protein sequence ID" value="SVB85793.1"/>
    <property type="molecule type" value="Genomic_DNA"/>
</dbReference>
<organism evidence="1">
    <name type="scientific">marine metagenome</name>
    <dbReference type="NCBI Taxonomy" id="408172"/>
    <lineage>
        <taxon>unclassified sequences</taxon>
        <taxon>metagenomes</taxon>
        <taxon>ecological metagenomes</taxon>
    </lineage>
</organism>